<evidence type="ECO:0000259" key="2">
    <source>
        <dbReference type="Pfam" id="PF01796"/>
    </source>
</evidence>
<evidence type="ECO:0000259" key="3">
    <source>
        <dbReference type="Pfam" id="PF12172"/>
    </source>
</evidence>
<gene>
    <name evidence="5" type="ORF">QFZ56_003439</name>
</gene>
<dbReference type="SUPFAM" id="SSF53901">
    <property type="entry name" value="Thiolase-like"/>
    <property type="match status" value="2"/>
</dbReference>
<reference evidence="5 6" key="1">
    <citation type="submission" date="2023-07" db="EMBL/GenBank/DDBJ databases">
        <title>Comparative genomics of wheat-associated soil bacteria to identify genetic determinants of phenazine resistance.</title>
        <authorList>
            <person name="Mouncey N."/>
        </authorList>
    </citation>
    <scope>NUCLEOTIDE SEQUENCE [LARGE SCALE GENOMIC DNA]</scope>
    <source>
        <strain evidence="5 6">W4I19-2</strain>
    </source>
</reference>
<feature type="region of interest" description="Disordered" evidence="1">
    <location>
        <begin position="308"/>
        <end position="395"/>
    </location>
</feature>
<dbReference type="SUPFAM" id="SSF50249">
    <property type="entry name" value="Nucleic acid-binding proteins"/>
    <property type="match status" value="1"/>
</dbReference>
<organism evidence="5 6">
    <name type="scientific">Streptomyces achromogenes</name>
    <dbReference type="NCBI Taxonomy" id="67255"/>
    <lineage>
        <taxon>Bacteria</taxon>
        <taxon>Bacillati</taxon>
        <taxon>Actinomycetota</taxon>
        <taxon>Actinomycetes</taxon>
        <taxon>Kitasatosporales</taxon>
        <taxon>Streptomycetaceae</taxon>
        <taxon>Streptomyces</taxon>
    </lineage>
</organism>
<dbReference type="InterPro" id="IPR012340">
    <property type="entry name" value="NA-bd_OB-fold"/>
</dbReference>
<dbReference type="PANTHER" id="PTHR42870">
    <property type="entry name" value="ACETYL-COA C-ACETYLTRANSFERASE"/>
    <property type="match status" value="1"/>
</dbReference>
<dbReference type="InterPro" id="IPR016039">
    <property type="entry name" value="Thiolase-like"/>
</dbReference>
<dbReference type="Pfam" id="PF01796">
    <property type="entry name" value="OB_ChsH2_C"/>
    <property type="match status" value="1"/>
</dbReference>
<feature type="domain" description="Thiolase C-terminal" evidence="4">
    <location>
        <begin position="255"/>
        <end position="316"/>
    </location>
</feature>
<dbReference type="PANTHER" id="PTHR42870:SF1">
    <property type="entry name" value="NON-SPECIFIC LIPID-TRANSFER PROTEIN-LIKE 2"/>
    <property type="match status" value="1"/>
</dbReference>
<dbReference type="Pfam" id="PF12172">
    <property type="entry name" value="zf-ChsH2"/>
    <property type="match status" value="1"/>
</dbReference>
<dbReference type="Proteomes" id="UP001243364">
    <property type="component" value="Unassembled WGS sequence"/>
</dbReference>
<protein>
    <submittedName>
        <fullName evidence="5">Acetyl-CoA acetyltransferase/uncharacterized OB-fold protein</fullName>
    </submittedName>
</protein>
<comment type="caution">
    <text evidence="5">The sequence shown here is derived from an EMBL/GenBank/DDBJ whole genome shotgun (WGS) entry which is preliminary data.</text>
</comment>
<dbReference type="InterPro" id="IPR022002">
    <property type="entry name" value="ChsH2_Znr"/>
</dbReference>
<proteinExistence type="predicted"/>
<evidence type="ECO:0000313" key="6">
    <source>
        <dbReference type="Proteomes" id="UP001243364"/>
    </source>
</evidence>
<feature type="compositionally biased region" description="Basic and acidic residues" evidence="1">
    <location>
        <begin position="316"/>
        <end position="326"/>
    </location>
</feature>
<name>A0ABU0Q2V6_STRAH</name>
<evidence type="ECO:0000259" key="4">
    <source>
        <dbReference type="Pfam" id="PF22691"/>
    </source>
</evidence>
<dbReference type="InterPro" id="IPR002878">
    <property type="entry name" value="ChsH2_C"/>
</dbReference>
<evidence type="ECO:0000313" key="5">
    <source>
        <dbReference type="EMBL" id="MDQ0684476.1"/>
    </source>
</evidence>
<dbReference type="Gene3D" id="6.10.30.10">
    <property type="match status" value="1"/>
</dbReference>
<dbReference type="Pfam" id="PF22691">
    <property type="entry name" value="Thiolase_C_1"/>
    <property type="match status" value="1"/>
</dbReference>
<feature type="compositionally biased region" description="Basic residues" evidence="1">
    <location>
        <begin position="327"/>
        <end position="373"/>
    </location>
</feature>
<feature type="domain" description="ChsH2 C-terminal OB-fold" evidence="2">
    <location>
        <begin position="441"/>
        <end position="515"/>
    </location>
</feature>
<dbReference type="Gene3D" id="3.40.47.10">
    <property type="match status" value="1"/>
</dbReference>
<dbReference type="EMBL" id="JAUSYA010000001">
    <property type="protein sequence ID" value="MDQ0684476.1"/>
    <property type="molecule type" value="Genomic_DNA"/>
</dbReference>
<dbReference type="CDD" id="cd00829">
    <property type="entry name" value="SCP-x_thiolase"/>
    <property type="match status" value="1"/>
</dbReference>
<feature type="domain" description="ChsH2 rubredoxin-like zinc ribbon" evidence="3">
    <location>
        <begin position="404"/>
        <end position="438"/>
    </location>
</feature>
<sequence length="528" mass="58592">MTLKDATAIVGIGQTAFAKHLPESERALACRAVLAALDDAGIDPGEVDALASYTMEETDEVELAKAVGFGDLTYFSKVGFGGGGSCATVAHLAAAIAAGQATVGVAWRSRKRGSGPRPWTNTSVQLPTPAQWTRPFGLLRPADEIAMLARRYLHEYGATRDHLFNVALACRNRANRNPAAIMYDRPLTREMYMTARWISEPLCLYDNCLETDGALACVIVGRERARDCRRPPVYVHSAAQGLPAQHHGMVNYWNDDPLTGPAWAAARHLWKHADFTPSDVDVAQIYDAFTPLVPLSLEGYGFCDRRRGRRVHRGGRPGDRRTAAPEHRRRRAQRGLRPRIQPHQRRRQATARHQHLPGPRRRHLPRHRRRRRPDVRPAAPQLNAPRSRPTMLTPVPDADGAPFWEYAARGELRVQTCADCDEPRFPPRPCCPHCHSFASEWRATSGRGRIWSYVVPHPPLLPDYAAHAPYVVLLVELADAPRIRLVGNLVSEPGAALGSVPPDRVRIGARVQAVFGADGLPQWVLERP</sequence>
<dbReference type="InterPro" id="IPR055140">
    <property type="entry name" value="Thiolase_C_2"/>
</dbReference>
<keyword evidence="6" id="KW-1185">Reference proteome</keyword>
<accession>A0ABU0Q2V6</accession>
<evidence type="ECO:0000256" key="1">
    <source>
        <dbReference type="SAM" id="MobiDB-lite"/>
    </source>
</evidence>